<accession>A0AA39LKD2</accession>
<sequence length="207" mass="23121">MTVFSFLFPKSKPGSCLEAKPAPVKHFHHMKITVVQCHDCTWSQVADLGVVLNGIPGNWASSGTISPWLRAEYISKGLILHPDDPFELLIGHDKRIYVCLHKNEFLISLISEKCNFDKVLKEYGSLKKAFGNVLSKSSLTVSARLHLPIIGKQKARLNEVKAFYKVQICDSSNRYIDISSNVNDPLDEAVQKVHSAVDELLMLETTA</sequence>
<protein>
    <submittedName>
        <fullName evidence="1">Uncharacterized protein</fullName>
    </submittedName>
</protein>
<comment type="caution">
    <text evidence="1">The sequence shown here is derived from an EMBL/GenBank/DDBJ whole genome shotgun (WGS) entry which is preliminary data.</text>
</comment>
<gene>
    <name evidence="1" type="ORF">QR680_015308</name>
</gene>
<proteinExistence type="predicted"/>
<organism evidence="1 2">
    <name type="scientific">Steinernema hermaphroditum</name>
    <dbReference type="NCBI Taxonomy" id="289476"/>
    <lineage>
        <taxon>Eukaryota</taxon>
        <taxon>Metazoa</taxon>
        <taxon>Ecdysozoa</taxon>
        <taxon>Nematoda</taxon>
        <taxon>Chromadorea</taxon>
        <taxon>Rhabditida</taxon>
        <taxon>Tylenchina</taxon>
        <taxon>Panagrolaimomorpha</taxon>
        <taxon>Strongyloidoidea</taxon>
        <taxon>Steinernematidae</taxon>
        <taxon>Steinernema</taxon>
    </lineage>
</organism>
<name>A0AA39LKD2_9BILA</name>
<dbReference type="AlphaFoldDB" id="A0AA39LKD2"/>
<reference evidence="1" key="1">
    <citation type="submission" date="2023-06" db="EMBL/GenBank/DDBJ databases">
        <title>Genomic analysis of the entomopathogenic nematode Steinernema hermaphroditum.</title>
        <authorList>
            <person name="Schwarz E.M."/>
            <person name="Heppert J.K."/>
            <person name="Baniya A."/>
            <person name="Schwartz H.T."/>
            <person name="Tan C.-H."/>
            <person name="Antoshechkin I."/>
            <person name="Sternberg P.W."/>
            <person name="Goodrich-Blair H."/>
            <person name="Dillman A.R."/>
        </authorList>
    </citation>
    <scope>NUCLEOTIDE SEQUENCE</scope>
    <source>
        <strain evidence="1">PS9179</strain>
        <tissue evidence="1">Whole animal</tissue>
    </source>
</reference>
<dbReference type="Proteomes" id="UP001175271">
    <property type="component" value="Unassembled WGS sequence"/>
</dbReference>
<evidence type="ECO:0000313" key="1">
    <source>
        <dbReference type="EMBL" id="KAK0400547.1"/>
    </source>
</evidence>
<dbReference type="EMBL" id="JAUCMV010000004">
    <property type="protein sequence ID" value="KAK0400547.1"/>
    <property type="molecule type" value="Genomic_DNA"/>
</dbReference>
<evidence type="ECO:0000313" key="2">
    <source>
        <dbReference type="Proteomes" id="UP001175271"/>
    </source>
</evidence>
<keyword evidence="2" id="KW-1185">Reference proteome</keyword>